<gene>
    <name evidence="7" type="ORF">BSL78_17141</name>
</gene>
<dbReference type="SMART" id="SM01356">
    <property type="entry name" value="AP4E_app_platf"/>
    <property type="match status" value="1"/>
</dbReference>
<protein>
    <recommendedName>
        <fullName evidence="6">AP-4 complex subunit epsilon-1 C-terminal domain-containing protein</fullName>
    </recommendedName>
</protein>
<accession>A0A2G8KDF2</accession>
<dbReference type="Pfam" id="PF01602">
    <property type="entry name" value="Adaptin_N"/>
    <property type="match status" value="1"/>
</dbReference>
<evidence type="ECO:0000256" key="2">
    <source>
        <dbReference type="ARBA" id="ARBA00022448"/>
    </source>
</evidence>
<evidence type="ECO:0000259" key="6">
    <source>
        <dbReference type="SMART" id="SM01356"/>
    </source>
</evidence>
<dbReference type="EMBL" id="MRZV01000672">
    <property type="protein sequence ID" value="PIK45989.1"/>
    <property type="molecule type" value="Genomic_DNA"/>
</dbReference>
<dbReference type="Proteomes" id="UP000230750">
    <property type="component" value="Unassembled WGS sequence"/>
</dbReference>
<dbReference type="GO" id="GO:0012505">
    <property type="term" value="C:endomembrane system"/>
    <property type="evidence" value="ECO:0007669"/>
    <property type="project" value="UniProtKB-SubCell"/>
</dbReference>
<evidence type="ECO:0000256" key="1">
    <source>
        <dbReference type="ARBA" id="ARBA00004308"/>
    </source>
</evidence>
<feature type="compositionally biased region" description="Basic and acidic residues" evidence="5">
    <location>
        <begin position="732"/>
        <end position="746"/>
    </location>
</feature>
<evidence type="ECO:0000256" key="5">
    <source>
        <dbReference type="SAM" id="MobiDB-lite"/>
    </source>
</evidence>
<comment type="caution">
    <text evidence="7">The sequence shown here is derived from an EMBL/GenBank/DDBJ whole genome shotgun (WGS) entry which is preliminary data.</text>
</comment>
<dbReference type="GO" id="GO:0030117">
    <property type="term" value="C:membrane coat"/>
    <property type="evidence" value="ECO:0007669"/>
    <property type="project" value="InterPro"/>
</dbReference>
<dbReference type="InterPro" id="IPR016024">
    <property type="entry name" value="ARM-type_fold"/>
</dbReference>
<dbReference type="InterPro" id="IPR050840">
    <property type="entry name" value="Adaptor_Complx_Large_Subunit"/>
</dbReference>
<feature type="domain" description="AP-4 complex subunit epsilon-1 C-terminal" evidence="6">
    <location>
        <begin position="1063"/>
        <end position="1164"/>
    </location>
</feature>
<evidence type="ECO:0000256" key="4">
    <source>
        <dbReference type="ARBA" id="ARBA00023136"/>
    </source>
</evidence>
<dbReference type="InterPro" id="IPR028269">
    <property type="entry name" value="AP4E1_C"/>
</dbReference>
<dbReference type="Gene3D" id="1.25.10.10">
    <property type="entry name" value="Leucine-rich Repeat Variant"/>
    <property type="match status" value="1"/>
</dbReference>
<feature type="compositionally biased region" description="Polar residues" evidence="5">
    <location>
        <begin position="699"/>
        <end position="712"/>
    </location>
</feature>
<dbReference type="Pfam" id="PF14807">
    <property type="entry name" value="AP4E_app_platf"/>
    <property type="match status" value="1"/>
</dbReference>
<feature type="compositionally biased region" description="Low complexity" evidence="5">
    <location>
        <begin position="685"/>
        <end position="698"/>
    </location>
</feature>
<evidence type="ECO:0000313" key="8">
    <source>
        <dbReference type="Proteomes" id="UP000230750"/>
    </source>
</evidence>
<proteinExistence type="predicted"/>
<feature type="region of interest" description="Disordered" evidence="5">
    <location>
        <begin position="785"/>
        <end position="804"/>
    </location>
</feature>
<dbReference type="InterPro" id="IPR002553">
    <property type="entry name" value="Clathrin/coatomer_adapt-like_N"/>
</dbReference>
<feature type="region of interest" description="Disordered" evidence="5">
    <location>
        <begin position="732"/>
        <end position="759"/>
    </location>
</feature>
<evidence type="ECO:0000256" key="3">
    <source>
        <dbReference type="ARBA" id="ARBA00022927"/>
    </source>
</evidence>
<comment type="subcellular location">
    <subcellularLocation>
        <location evidence="1">Endomembrane system</location>
    </subcellularLocation>
</comment>
<keyword evidence="8" id="KW-1185">Reference proteome</keyword>
<keyword evidence="2" id="KW-0813">Transport</keyword>
<dbReference type="OrthoDB" id="29308at2759"/>
<organism evidence="7 8">
    <name type="scientific">Stichopus japonicus</name>
    <name type="common">Sea cucumber</name>
    <dbReference type="NCBI Taxonomy" id="307972"/>
    <lineage>
        <taxon>Eukaryota</taxon>
        <taxon>Metazoa</taxon>
        <taxon>Echinodermata</taxon>
        <taxon>Eleutherozoa</taxon>
        <taxon>Echinozoa</taxon>
        <taxon>Holothuroidea</taxon>
        <taxon>Aspidochirotacea</taxon>
        <taxon>Aspidochirotida</taxon>
        <taxon>Stichopodidae</taxon>
        <taxon>Apostichopus</taxon>
    </lineage>
</organism>
<keyword evidence="3" id="KW-0653">Protein transport</keyword>
<evidence type="ECO:0000313" key="7">
    <source>
        <dbReference type="EMBL" id="PIK45989.1"/>
    </source>
</evidence>
<dbReference type="GO" id="GO:0006886">
    <property type="term" value="P:intracellular protein transport"/>
    <property type="evidence" value="ECO:0007669"/>
    <property type="project" value="InterPro"/>
</dbReference>
<feature type="compositionally biased region" description="Low complexity" evidence="5">
    <location>
        <begin position="750"/>
        <end position="759"/>
    </location>
</feature>
<dbReference type="SUPFAM" id="SSF48371">
    <property type="entry name" value="ARM repeat"/>
    <property type="match status" value="1"/>
</dbReference>
<dbReference type="GO" id="GO:0016192">
    <property type="term" value="P:vesicle-mediated transport"/>
    <property type="evidence" value="ECO:0007669"/>
    <property type="project" value="InterPro"/>
</dbReference>
<dbReference type="STRING" id="307972.A0A2G8KDF2"/>
<keyword evidence="4" id="KW-0472">Membrane</keyword>
<dbReference type="InterPro" id="IPR011989">
    <property type="entry name" value="ARM-like"/>
</dbReference>
<reference evidence="7 8" key="1">
    <citation type="journal article" date="2017" name="PLoS Biol.">
        <title>The sea cucumber genome provides insights into morphological evolution and visceral regeneration.</title>
        <authorList>
            <person name="Zhang X."/>
            <person name="Sun L."/>
            <person name="Yuan J."/>
            <person name="Sun Y."/>
            <person name="Gao Y."/>
            <person name="Zhang L."/>
            <person name="Li S."/>
            <person name="Dai H."/>
            <person name="Hamel J.F."/>
            <person name="Liu C."/>
            <person name="Yu Y."/>
            <person name="Liu S."/>
            <person name="Lin W."/>
            <person name="Guo K."/>
            <person name="Jin S."/>
            <person name="Xu P."/>
            <person name="Storey K.B."/>
            <person name="Huan P."/>
            <person name="Zhang T."/>
            <person name="Zhou Y."/>
            <person name="Zhang J."/>
            <person name="Lin C."/>
            <person name="Li X."/>
            <person name="Xing L."/>
            <person name="Huo D."/>
            <person name="Sun M."/>
            <person name="Wang L."/>
            <person name="Mercier A."/>
            <person name="Li F."/>
            <person name="Yang H."/>
            <person name="Xiang J."/>
        </authorList>
    </citation>
    <scope>NUCLEOTIDE SEQUENCE [LARGE SCALE GENOMIC DNA]</scope>
    <source>
        <strain evidence="7">Shaxun</strain>
        <tissue evidence="7">Muscle</tissue>
    </source>
</reference>
<name>A0A2G8KDF2_STIJA</name>
<feature type="compositionally biased region" description="Polar residues" evidence="5">
    <location>
        <begin position="661"/>
        <end position="677"/>
    </location>
</feature>
<dbReference type="AlphaFoldDB" id="A0A2G8KDF2"/>
<dbReference type="PANTHER" id="PTHR22780">
    <property type="entry name" value="ADAPTIN, ALPHA/GAMMA/EPSILON"/>
    <property type="match status" value="1"/>
</dbReference>
<feature type="region of interest" description="Disordered" evidence="5">
    <location>
        <begin position="661"/>
        <end position="715"/>
    </location>
</feature>
<feature type="compositionally biased region" description="Basic and acidic residues" evidence="5">
    <location>
        <begin position="787"/>
        <end position="804"/>
    </location>
</feature>
<sequence>MDKTFSSVSSMMLGQLGPRNTDVSPGFFALVKGIRRSSSTVEQDEIVEKELDLLRQKLAQPNLGEKKMKELLVRLMYCEMLGHSASFGHITALKMAQQGSLHLKRVGYLAVSLFLHPNHELLLLLVNTVQKDLKSTNMLDNSMALTAVSNLFGPDMIPAIIHQVIEKLKHASAMVRKKAVMTLYSFFLKAPHLIHHMTDKFKEALCDREPTVMGAALHIYSRLITDNPNGHQSLVRPLVSILMQVTSHKLPLTFEFHGVPAPWIQIRILKMLATLGHNNEYASNLMYDVLEQMMHDISLRQMVSFVVHYECISTIASIYPSEELISSAAKSVSKFLKSKDNNLKYLGIEALGQLLTVDSKCGSNHQMIVVDCLTDPDLTIRKKTLELLFLMANESNIEVICQKFLECLPTLSDTTNQQQLSDRVIQMAQKHYQSLHWFLTTVCDLCILADWLIENLVSISIDVIKKERQSHGSGISATVVNVFLPFASNETCNESLMQLTMWVMGEFASQEISSLMVDDAFQILLTMFNNQVADWSTETKLYFLSAIGKIFAKLENVDMSLKNNLKRLLNDSEPEVRQRAAELIVLSSSSVRIKKEMLYKEIQPGQCDWTLSFLDKFVSDALEAGAAPYKPKQHRTVEEPTTVHDVKPQLFSGLNFQPYSAPSTVSRHSSSSLATTPKQEDEKGSSVASGGSSEHSVSQTIFGQRGENSSRLKVSGVKKVWGKSGYIKGEKTKVRDDVTESSKEKPPPTSASSSSPPFKVSETLSSLFRLNNTIATTNKDVGGWERNSFKREEADNKAEEDPEMKQKKDLAQALFGNALQHMHKENLPKKSVADSQTVDLLSISNDSDVAKTSFNSHQPVLSAGGTSTDIISLDMLQKTHGGTAENATKSSQVSDNPSISLMDDPRVESGSLLDQISKDSAAFTDEVSHHIPREFQGYPSSKQFEQLCADETMRVTLGKVWKPKELVIIFFLYNKNAIHNITDVKVTASLPSSLKYTHTESRKHTMEVTSVKSQSSVSLHVSCTCPSPTLNMMISGEVTYRDQTKTMKRLFFNTALPVADILRPLHLNTDEFGRQWGEPCHDVRLQVQDITRNLNTLMDGLSSSLPFHIVELKGDEGLATISLLQSTNCLVHFKLQNPVMNIWIKSKRKILSDVVGEITVKALKEKR</sequence>